<feature type="chain" id="PRO_5044729542" evidence="1">
    <location>
        <begin position="23"/>
        <end position="119"/>
    </location>
</feature>
<dbReference type="RefSeq" id="XP_012554645.1">
    <property type="nucleotide sequence ID" value="XM_012699191.3"/>
</dbReference>
<dbReference type="AlphaFoldDB" id="D2KKA0"/>
<dbReference type="SUPFAM" id="SSF56994">
    <property type="entry name" value="Insulin-like"/>
    <property type="match status" value="1"/>
</dbReference>
<dbReference type="KEGG" id="hmg:100205786"/>
<sequence>MLIEMQSSIIFLIIIILPGVLGGEEKPAHAQALCGNQFLLRWKVLCQIESQKKANNLHIELKSMMKEQKHFLLKANTAKKFLNPLKRKRRSIFSGKLDNADEECCKEKCVTLEILEYPC</sequence>
<dbReference type="GeneID" id="100205786"/>
<organism evidence="2">
    <name type="scientific">Hydra vulgaris</name>
    <name type="common">Hydra</name>
    <name type="synonym">Hydra attenuata</name>
    <dbReference type="NCBI Taxonomy" id="6087"/>
    <lineage>
        <taxon>Eukaryota</taxon>
        <taxon>Metazoa</taxon>
        <taxon>Cnidaria</taxon>
        <taxon>Hydrozoa</taxon>
        <taxon>Hydroidolina</taxon>
        <taxon>Anthoathecata</taxon>
        <taxon>Aplanulata</taxon>
        <taxon>Hydridae</taxon>
        <taxon>Hydra</taxon>
    </lineage>
</organism>
<keyword evidence="1" id="KW-0732">Signal</keyword>
<dbReference type="EMBL" id="GU219979">
    <property type="protein sequence ID" value="ADA67985.1"/>
    <property type="molecule type" value="mRNA"/>
</dbReference>
<evidence type="ECO:0000313" key="2">
    <source>
        <dbReference type="EMBL" id="ADA67985.1"/>
    </source>
</evidence>
<name>D2KKA0_HYDVU</name>
<evidence type="ECO:0000256" key="1">
    <source>
        <dbReference type="SAM" id="SignalP"/>
    </source>
</evidence>
<reference evidence="2" key="1">
    <citation type="submission" date="2009-11" db="EMBL/GenBank/DDBJ databases">
        <title>Insulin-like peptide genes in Hydra.</title>
        <authorList>
            <person name="Steele R."/>
            <person name="Nishimiya-Fujisawa C."/>
            <person name="Fujisawa T."/>
        </authorList>
    </citation>
    <scope>NUCLEOTIDE SEQUENCE</scope>
    <source>
        <strain evidence="2">105</strain>
    </source>
</reference>
<feature type="signal peptide" evidence="1">
    <location>
        <begin position="1"/>
        <end position="22"/>
    </location>
</feature>
<dbReference type="RefSeq" id="NP_001267870.1">
    <property type="nucleotide sequence ID" value="NM_001280941.1"/>
</dbReference>
<protein>
    <submittedName>
        <fullName evidence="2">Insulin-like peptide 1</fullName>
    </submittedName>
</protein>
<gene>
    <name evidence="2" type="primary">ilp1</name>
</gene>
<accession>D2KKA0</accession>
<dbReference type="InterPro" id="IPR036438">
    <property type="entry name" value="Insulin-like_sf"/>
</dbReference>
<proteinExistence type="evidence at transcript level"/>
<dbReference type="CTD" id="39149"/>